<evidence type="ECO:0000256" key="1">
    <source>
        <dbReference type="SAM" id="SignalP"/>
    </source>
</evidence>
<proteinExistence type="predicted"/>
<dbReference type="Proteomes" id="UP000540787">
    <property type="component" value="Unassembled WGS sequence"/>
</dbReference>
<protein>
    <recommendedName>
        <fullName evidence="4">DUF3016 domain-containing protein</fullName>
    </recommendedName>
</protein>
<dbReference type="AlphaFoldDB" id="A0A7X0CE40"/>
<evidence type="ECO:0008006" key="4">
    <source>
        <dbReference type="Google" id="ProtNLM"/>
    </source>
</evidence>
<sequence length="164" mass="18216">MKSTLIKTALAGLFALAAGAASAGVTVNYIESDKFADLPFAPWERKQVLEELSTYFTKLGEKLPAGQDLVIEVTDIDLAGREYPNVSNGRDLRILKGTADWPIINLRYSLTQNGQVLKGGDARLADMNYMQRIGRFSDNDSLRAEKRMIDEWFDETIIGKKRGG</sequence>
<dbReference type="Pfam" id="PF11454">
    <property type="entry name" value="DUF3016"/>
    <property type="match status" value="1"/>
</dbReference>
<reference evidence="2 3" key="1">
    <citation type="submission" date="2020-08" db="EMBL/GenBank/DDBJ databases">
        <title>The Agave Microbiome: Exploring the role of microbial communities in plant adaptations to desert environments.</title>
        <authorList>
            <person name="Partida-Martinez L.P."/>
        </authorList>
    </citation>
    <scope>NUCLEOTIDE SEQUENCE [LARGE SCALE GENOMIC DNA]</scope>
    <source>
        <strain evidence="2 3">AT3.2</strain>
    </source>
</reference>
<name>A0A7X0CE40_9BURK</name>
<dbReference type="EMBL" id="JACHBX010000002">
    <property type="protein sequence ID" value="MBB6133857.1"/>
    <property type="molecule type" value="Genomic_DNA"/>
</dbReference>
<feature type="signal peptide" evidence="1">
    <location>
        <begin position="1"/>
        <end position="23"/>
    </location>
</feature>
<dbReference type="InterPro" id="IPR021557">
    <property type="entry name" value="DUF3016"/>
</dbReference>
<accession>A0A7X0CE40</accession>
<evidence type="ECO:0000313" key="3">
    <source>
        <dbReference type="Proteomes" id="UP000540787"/>
    </source>
</evidence>
<organism evidence="2 3">
    <name type="scientific">Massilia aurea</name>
    <dbReference type="NCBI Taxonomy" id="373040"/>
    <lineage>
        <taxon>Bacteria</taxon>
        <taxon>Pseudomonadati</taxon>
        <taxon>Pseudomonadota</taxon>
        <taxon>Betaproteobacteria</taxon>
        <taxon>Burkholderiales</taxon>
        <taxon>Oxalobacteraceae</taxon>
        <taxon>Telluria group</taxon>
        <taxon>Massilia</taxon>
    </lineage>
</organism>
<keyword evidence="3" id="KW-1185">Reference proteome</keyword>
<keyword evidence="1" id="KW-0732">Signal</keyword>
<comment type="caution">
    <text evidence="2">The sequence shown here is derived from an EMBL/GenBank/DDBJ whole genome shotgun (WGS) entry which is preliminary data.</text>
</comment>
<gene>
    <name evidence="2" type="ORF">HD842_001999</name>
</gene>
<dbReference type="RefSeq" id="WP_183553938.1">
    <property type="nucleotide sequence ID" value="NZ_JACHBX010000002.1"/>
</dbReference>
<evidence type="ECO:0000313" key="2">
    <source>
        <dbReference type="EMBL" id="MBB6133857.1"/>
    </source>
</evidence>
<feature type="chain" id="PRO_5031385709" description="DUF3016 domain-containing protein" evidence="1">
    <location>
        <begin position="24"/>
        <end position="164"/>
    </location>
</feature>